<dbReference type="GeneID" id="68296894"/>
<feature type="transmembrane region" description="Helical" evidence="1">
    <location>
        <begin position="49"/>
        <end position="71"/>
    </location>
</feature>
<name>A0A9P3CSX4_9PEZI</name>
<organism evidence="2 3">
    <name type="scientific">Cercospora kikuchii</name>
    <dbReference type="NCBI Taxonomy" id="84275"/>
    <lineage>
        <taxon>Eukaryota</taxon>
        <taxon>Fungi</taxon>
        <taxon>Dikarya</taxon>
        <taxon>Ascomycota</taxon>
        <taxon>Pezizomycotina</taxon>
        <taxon>Dothideomycetes</taxon>
        <taxon>Dothideomycetidae</taxon>
        <taxon>Mycosphaerellales</taxon>
        <taxon>Mycosphaerellaceae</taxon>
        <taxon>Cercospora</taxon>
    </lineage>
</organism>
<evidence type="ECO:0000256" key="1">
    <source>
        <dbReference type="SAM" id="Phobius"/>
    </source>
</evidence>
<dbReference type="AlphaFoldDB" id="A0A9P3CSX4"/>
<gene>
    <name evidence="2" type="ORF">CKM354_001131900</name>
</gene>
<sequence>MHLKMPHWLTPTVLVTSFLAGVALAIGHHLYYQSLEGVSPEGRQYNPVTIGTAIVFMVRTTMIITVTTAYWQVFWRVLRRRLPIATIDSLAGALSAVYEVLSLKTLRASPLLVGLVLLGWDIRVAIVFPAGTIAPGGNYTIEHHEPVFQYPNFTNSAAYETSWGYRSRDDLANRQSRMGGSPTLGQRWRGPTTLLRRVIAPVFYRGLPSLQPPFTNSSYNLTFVGPAVRCEDIEVEPILEAFGNAMANCSGLGKPPDCKDEWKSDYQYLSWTPEYSTVPFKNETIEQGVLPEISNLGALDSSFNGTPAALLVASRNLTDPGDRMQWSVLNCSLHNATYEVIFALQTGHQNVTISKYEVLGAVMPDDSGGYGASIVNRFAFSQAKKRAYFAIMEMLGEMLTGSICSSWQTVATRILQSNLAFTREMYPIYMNDKIGSPIEDLSMPTLASAIEQLVHNMTISLFSEPALLTTESDRTADIVVSRYEIVYFYNWQRLAISYSVVLLLALVAMLIGLYTIFSTGQSYSNNFSTILRVAQNEDLAALIEERDRKGQDPLPSHIAKARFGVEAVGDRVELRRRVGKDVRPEHEALKTQYVSTSEVS</sequence>
<dbReference type="OrthoDB" id="3646843at2759"/>
<reference evidence="2 3" key="1">
    <citation type="submission" date="2021-01" db="EMBL/GenBank/DDBJ databases">
        <title>Cercospora kikuchii MAFF 305040 whole genome shotgun sequence.</title>
        <authorList>
            <person name="Kashiwa T."/>
            <person name="Suzuki T."/>
        </authorList>
    </citation>
    <scope>NUCLEOTIDE SEQUENCE [LARGE SCALE GENOMIC DNA]</scope>
    <source>
        <strain evidence="2 3">MAFF 305040</strain>
    </source>
</reference>
<comment type="caution">
    <text evidence="2">The sequence shown here is derived from an EMBL/GenBank/DDBJ whole genome shotgun (WGS) entry which is preliminary data.</text>
</comment>
<protein>
    <submittedName>
        <fullName evidence="2">Uncharacterized protein</fullName>
    </submittedName>
</protein>
<dbReference type="EMBL" id="BOLY01000008">
    <property type="protein sequence ID" value="GIZ48251.1"/>
    <property type="molecule type" value="Genomic_DNA"/>
</dbReference>
<keyword evidence="1" id="KW-1133">Transmembrane helix</keyword>
<keyword evidence="1" id="KW-0472">Membrane</keyword>
<dbReference type="PANTHER" id="PTHR35041">
    <property type="entry name" value="MEDIATOR OF RNA POLYMERASE II TRANSCRIPTION SUBUNIT 1"/>
    <property type="match status" value="1"/>
</dbReference>
<proteinExistence type="predicted"/>
<feature type="transmembrane region" description="Helical" evidence="1">
    <location>
        <begin position="495"/>
        <end position="517"/>
    </location>
</feature>
<evidence type="ECO:0000313" key="2">
    <source>
        <dbReference type="EMBL" id="GIZ48251.1"/>
    </source>
</evidence>
<dbReference type="Proteomes" id="UP000825890">
    <property type="component" value="Unassembled WGS sequence"/>
</dbReference>
<keyword evidence="3" id="KW-1185">Reference proteome</keyword>
<accession>A0A9P3CSX4</accession>
<dbReference type="PANTHER" id="PTHR35041:SF6">
    <property type="entry name" value="FORMYLMETHIONINE DEFORMYLASE-LIKE PROTEIN-RELATED"/>
    <property type="match status" value="1"/>
</dbReference>
<keyword evidence="1" id="KW-0812">Transmembrane</keyword>
<evidence type="ECO:0000313" key="3">
    <source>
        <dbReference type="Proteomes" id="UP000825890"/>
    </source>
</evidence>
<dbReference type="RefSeq" id="XP_044662738.1">
    <property type="nucleotide sequence ID" value="XM_044806803.1"/>
</dbReference>